<sequence length="121" mass="14162">MFDQFRLKDALAQYKQNFVPTQWGDAKYKWEAVKWFQDNWDVNAQNFPEMLNRSLDKTFNLLASNNNFPKGMIVGFAKAAPEEVRAMFIALFDESKDVYERMNTFKLQSSIVPSFGLITFL</sequence>
<dbReference type="RefSeq" id="WP_015558207.1">
    <property type="nucleotide sequence ID" value="NC_021039.1"/>
</dbReference>
<dbReference type="HOGENOM" id="CLU_2036331_0_0_9"/>
<reference evidence="1" key="2">
    <citation type="submission" date="2010-03" db="EMBL/GenBank/DDBJ databases">
        <authorList>
            <person name="Pajon A."/>
        </authorList>
    </citation>
    <scope>NUCLEOTIDE SEQUENCE</scope>
    <source>
        <strain evidence="1">Type strain: 18P13</strain>
    </source>
</reference>
<evidence type="ECO:0000313" key="2">
    <source>
        <dbReference type="Proteomes" id="UP000007054"/>
    </source>
</evidence>
<organism evidence="1 2">
    <name type="scientific">Ruminococcus champanellensis (strain DSM 18848 / JCM 17042 / KCTC 15320 / 18P13)</name>
    <dbReference type="NCBI Taxonomy" id="213810"/>
    <lineage>
        <taxon>Bacteria</taxon>
        <taxon>Bacillati</taxon>
        <taxon>Bacillota</taxon>
        <taxon>Clostridia</taxon>
        <taxon>Eubacteriales</taxon>
        <taxon>Oscillospiraceae</taxon>
        <taxon>Ruminococcus</taxon>
    </lineage>
</organism>
<dbReference type="PATRIC" id="fig|213810.4.peg.1051"/>
<dbReference type="KEGG" id="rch:RUM_11530"/>
<evidence type="ECO:0000313" key="1">
    <source>
        <dbReference type="EMBL" id="CBL17300.1"/>
    </source>
</evidence>
<accession>D4LCF5</accession>
<protein>
    <submittedName>
        <fullName evidence="1">Uncharacterized protein</fullName>
    </submittedName>
</protein>
<gene>
    <name evidence="1" type="ordered locus">RUM_11530</name>
</gene>
<name>D4LCF5_RUMC1</name>
<dbReference type="EMBL" id="FP929052">
    <property type="protein sequence ID" value="CBL17300.1"/>
    <property type="molecule type" value="Genomic_DNA"/>
</dbReference>
<reference evidence="1" key="1">
    <citation type="submission" date="2010-03" db="EMBL/GenBank/DDBJ databases">
        <title>The genome sequence of Ruminococcus sp. 18P13.</title>
        <authorList>
            <consortium name="metaHIT consortium -- http://www.metahit.eu/"/>
            <person name="Pajon A."/>
            <person name="Turner K."/>
            <person name="Parkhill J."/>
            <person name="Bernalier A."/>
        </authorList>
    </citation>
    <scope>NUCLEOTIDE SEQUENCE [LARGE SCALE GENOMIC DNA]</scope>
    <source>
        <strain evidence="1">Type strain: 18P13</strain>
    </source>
</reference>
<keyword evidence="2" id="KW-1185">Reference proteome</keyword>
<proteinExistence type="predicted"/>
<dbReference type="GeneID" id="83157176"/>
<dbReference type="AlphaFoldDB" id="D4LCF5"/>
<dbReference type="Proteomes" id="UP000007054">
    <property type="component" value="Chromosome"/>
</dbReference>